<organism evidence="1">
    <name type="scientific">Arion vulgaris</name>
    <dbReference type="NCBI Taxonomy" id="1028688"/>
    <lineage>
        <taxon>Eukaryota</taxon>
        <taxon>Metazoa</taxon>
        <taxon>Spiralia</taxon>
        <taxon>Lophotrochozoa</taxon>
        <taxon>Mollusca</taxon>
        <taxon>Gastropoda</taxon>
        <taxon>Heterobranchia</taxon>
        <taxon>Euthyneura</taxon>
        <taxon>Panpulmonata</taxon>
        <taxon>Eupulmonata</taxon>
        <taxon>Stylommatophora</taxon>
        <taxon>Helicina</taxon>
        <taxon>Arionoidea</taxon>
        <taxon>Arionidae</taxon>
        <taxon>Arion</taxon>
    </lineage>
</organism>
<feature type="non-terminal residue" evidence="1">
    <location>
        <position position="1"/>
    </location>
</feature>
<name>A0A0B6Y9F3_9EUPU</name>
<dbReference type="EMBL" id="HACG01005220">
    <property type="protein sequence ID" value="CEK52085.1"/>
    <property type="molecule type" value="Transcribed_RNA"/>
</dbReference>
<dbReference type="AlphaFoldDB" id="A0A0B6Y9F3"/>
<evidence type="ECO:0000313" key="1">
    <source>
        <dbReference type="EMBL" id="CEK52085.1"/>
    </source>
</evidence>
<sequence length="97" mass="10962">YLLEQNILDDLAAMLVSRENISIEILKAMIALGMTRHKDGKICSENDVVCLGEIELNYLLDTRREQRASRNWIRLFPSTVVTCANIHSSSARTLEAV</sequence>
<reference evidence="1" key="1">
    <citation type="submission" date="2014-12" db="EMBL/GenBank/DDBJ databases">
        <title>Insight into the proteome of Arion vulgaris.</title>
        <authorList>
            <person name="Aradska J."/>
            <person name="Bulat T."/>
            <person name="Smidak R."/>
            <person name="Sarate P."/>
            <person name="Gangsoo J."/>
            <person name="Sialana F."/>
            <person name="Bilban M."/>
            <person name="Lubec G."/>
        </authorList>
    </citation>
    <scope>NUCLEOTIDE SEQUENCE</scope>
    <source>
        <tissue evidence="1">Skin</tissue>
    </source>
</reference>
<proteinExistence type="predicted"/>
<protein>
    <submittedName>
        <fullName evidence="1">Uncharacterized protein</fullName>
    </submittedName>
</protein>
<feature type="non-terminal residue" evidence="1">
    <location>
        <position position="97"/>
    </location>
</feature>
<accession>A0A0B6Y9F3</accession>
<gene>
    <name evidence="1" type="primary">ORF15448</name>
</gene>